<reference evidence="10" key="1">
    <citation type="journal article" date="2021" name="PeerJ">
        <title>Extensive microbial diversity within the chicken gut microbiome revealed by metagenomics and culture.</title>
        <authorList>
            <person name="Gilroy R."/>
            <person name="Ravi A."/>
            <person name="Getino M."/>
            <person name="Pursley I."/>
            <person name="Horton D.L."/>
            <person name="Alikhan N.F."/>
            <person name="Baker D."/>
            <person name="Gharbi K."/>
            <person name="Hall N."/>
            <person name="Watson M."/>
            <person name="Adriaenssens E.M."/>
            <person name="Foster-Nyarko E."/>
            <person name="Jarju S."/>
            <person name="Secka A."/>
            <person name="Antonio M."/>
            <person name="Oren A."/>
            <person name="Chaudhuri R.R."/>
            <person name="La Ragione R."/>
            <person name="Hildebrand F."/>
            <person name="Pallen M.J."/>
        </authorList>
    </citation>
    <scope>NUCLEOTIDE SEQUENCE</scope>
    <source>
        <strain evidence="10">ChiBcec15-1070</strain>
    </source>
</reference>
<evidence type="ECO:0000256" key="3">
    <source>
        <dbReference type="ARBA" id="ARBA00022449"/>
    </source>
</evidence>
<evidence type="ECO:0000256" key="4">
    <source>
        <dbReference type="ARBA" id="ARBA00022692"/>
    </source>
</evidence>
<accession>A0A9D1QEK8</accession>
<evidence type="ECO:0000256" key="5">
    <source>
        <dbReference type="ARBA" id="ARBA00022989"/>
    </source>
</evidence>
<comment type="subcellular location">
    <subcellularLocation>
        <location evidence="1">Membrane</location>
        <topology evidence="1">Multi-pass membrane protein</topology>
    </subcellularLocation>
</comment>
<dbReference type="PANTHER" id="PTHR43562">
    <property type="entry name" value="NAPA-TYPE SODIUM/HYDROGEN ANTIPORTER"/>
    <property type="match status" value="1"/>
</dbReference>
<dbReference type="InterPro" id="IPR038770">
    <property type="entry name" value="Na+/solute_symporter_sf"/>
</dbReference>
<evidence type="ECO:0000256" key="6">
    <source>
        <dbReference type="ARBA" id="ARBA00023065"/>
    </source>
</evidence>
<organism evidence="10 11">
    <name type="scientific">Candidatus Rikenella faecigallinarum</name>
    <dbReference type="NCBI Taxonomy" id="2838745"/>
    <lineage>
        <taxon>Bacteria</taxon>
        <taxon>Pseudomonadati</taxon>
        <taxon>Bacteroidota</taxon>
        <taxon>Bacteroidia</taxon>
        <taxon>Bacteroidales</taxon>
        <taxon>Rikenellaceae</taxon>
        <taxon>Rikenella</taxon>
    </lineage>
</organism>
<evidence type="ECO:0000313" key="10">
    <source>
        <dbReference type="EMBL" id="HIW11083.1"/>
    </source>
</evidence>
<keyword evidence="3" id="KW-0050">Antiport</keyword>
<evidence type="ECO:0000256" key="7">
    <source>
        <dbReference type="ARBA" id="ARBA00023136"/>
    </source>
</evidence>
<feature type="transmembrane region" description="Helical" evidence="8">
    <location>
        <begin position="65"/>
        <end position="84"/>
    </location>
</feature>
<dbReference type="InterPro" id="IPR006153">
    <property type="entry name" value="Cation/H_exchanger_TM"/>
</dbReference>
<feature type="transmembrane region" description="Helical" evidence="8">
    <location>
        <begin position="123"/>
        <end position="144"/>
    </location>
</feature>
<evidence type="ECO:0000256" key="8">
    <source>
        <dbReference type="SAM" id="Phobius"/>
    </source>
</evidence>
<dbReference type="EMBL" id="DXHL01000030">
    <property type="protein sequence ID" value="HIW11083.1"/>
    <property type="molecule type" value="Genomic_DNA"/>
</dbReference>
<feature type="transmembrane region" description="Helical" evidence="8">
    <location>
        <begin position="273"/>
        <end position="291"/>
    </location>
</feature>
<feature type="transmembrane region" description="Helical" evidence="8">
    <location>
        <begin position="377"/>
        <end position="395"/>
    </location>
</feature>
<feature type="transmembrane region" description="Helical" evidence="8">
    <location>
        <begin position="16"/>
        <end position="34"/>
    </location>
</feature>
<dbReference type="GO" id="GO:0016020">
    <property type="term" value="C:membrane"/>
    <property type="evidence" value="ECO:0007669"/>
    <property type="project" value="UniProtKB-SubCell"/>
</dbReference>
<feature type="transmembrane region" description="Helical" evidence="8">
    <location>
        <begin position="41"/>
        <end position="59"/>
    </location>
</feature>
<dbReference type="Pfam" id="PF00999">
    <property type="entry name" value="Na_H_Exchanger"/>
    <property type="match status" value="1"/>
</dbReference>
<sequence>MTLLDITLTLPLENPVLKFLLILIIILAAPILLNKIRIPHLLGLIIAGAVIGPHGFNLMERDSSIIMSGTVGLLYIMFLAGLEIDIADFKKNSWRSLIFGLYTFCVPMAIGIAAGLYLLDFNLMTSILLASMFASHTLITYPIISKLGVQKNPAVTITVGGTMITDTLALLVLTIIVRLSNGAVDNSFWIRLGVSMVLFSSIILILFPLLGRWFFKRFHDNISQYIFVLAIVFLGAILAEAAGIESIIGAFLAGLAMNRLIPRTSPLMNRIEFVGNAIFIPFFLIGVGMLIDYRAFFKDFETIKVAAVMTVVAIVAKYVAAYATQKSFHYSVDQRRLIFGLSNSQAAATLAAVMVGYSIITGHTADGEPIRLLNESVLNGTILMILITCTVSSFVTQRGARNIALEEASRSTDEHERNRENQERILIPVSHPETAEELVHLSVTLKSKGNRTGLYALHVVANEQAASGADRQGRRLLEKAVVTASATDNTMQELLRYDSDVANAIVSTIHEQKITDLILGLRPAITADERMLFPTATTENILSQNNITTLVYKPSQPLSTVSRILVFVPERAENELGFALWMMKVWNMGRNTNTKVVFYAPAHTLSRIQAIHAEQPIEAEFHEFDNWDDFLILFREVRANDLLLAVLSRRGGASYHKNMNQVAEYLNKYAHTNSFILIYPAQQNAPQNGDLNNPSLLLG</sequence>
<evidence type="ECO:0000256" key="1">
    <source>
        <dbReference type="ARBA" id="ARBA00004141"/>
    </source>
</evidence>
<dbReference type="SUPFAM" id="SSF52402">
    <property type="entry name" value="Adenine nucleotide alpha hydrolases-like"/>
    <property type="match status" value="1"/>
</dbReference>
<feature type="transmembrane region" description="Helical" evidence="8">
    <location>
        <begin position="336"/>
        <end position="357"/>
    </location>
</feature>
<dbReference type="Proteomes" id="UP000823926">
    <property type="component" value="Unassembled WGS sequence"/>
</dbReference>
<feature type="transmembrane region" description="Helical" evidence="8">
    <location>
        <begin position="303"/>
        <end position="324"/>
    </location>
</feature>
<gene>
    <name evidence="10" type="ORF">H9888_06240</name>
</gene>
<keyword evidence="7 8" id="KW-0472">Membrane</keyword>
<feature type="domain" description="Cation/H+ exchanger transmembrane" evidence="9">
    <location>
        <begin position="24"/>
        <end position="396"/>
    </location>
</feature>
<dbReference type="PANTHER" id="PTHR43562:SF4">
    <property type="entry name" value="NA(+)_H(+) ANTIPORTER NHAS5"/>
    <property type="match status" value="1"/>
</dbReference>
<dbReference type="GO" id="GO:0015297">
    <property type="term" value="F:antiporter activity"/>
    <property type="evidence" value="ECO:0007669"/>
    <property type="project" value="UniProtKB-KW"/>
</dbReference>
<keyword evidence="5 8" id="KW-1133">Transmembrane helix</keyword>
<evidence type="ECO:0000256" key="2">
    <source>
        <dbReference type="ARBA" id="ARBA00022448"/>
    </source>
</evidence>
<name>A0A9D1QEK8_9BACT</name>
<keyword evidence="6" id="KW-0406">Ion transport</keyword>
<keyword evidence="2" id="KW-0813">Transport</keyword>
<dbReference type="AlphaFoldDB" id="A0A9D1QEK8"/>
<dbReference type="Gene3D" id="1.20.1530.20">
    <property type="match status" value="1"/>
</dbReference>
<feature type="transmembrane region" description="Helical" evidence="8">
    <location>
        <begin position="188"/>
        <end position="210"/>
    </location>
</feature>
<evidence type="ECO:0000259" key="9">
    <source>
        <dbReference type="Pfam" id="PF00999"/>
    </source>
</evidence>
<keyword evidence="4 8" id="KW-0812">Transmembrane</keyword>
<proteinExistence type="predicted"/>
<comment type="caution">
    <text evidence="10">The sequence shown here is derived from an EMBL/GenBank/DDBJ whole genome shotgun (WGS) entry which is preliminary data.</text>
</comment>
<feature type="transmembrane region" description="Helical" evidence="8">
    <location>
        <begin position="156"/>
        <end position="176"/>
    </location>
</feature>
<reference evidence="10" key="2">
    <citation type="submission" date="2021-04" db="EMBL/GenBank/DDBJ databases">
        <authorList>
            <person name="Gilroy R."/>
        </authorList>
    </citation>
    <scope>NUCLEOTIDE SEQUENCE</scope>
    <source>
        <strain evidence="10">ChiBcec15-1070</strain>
    </source>
</reference>
<protein>
    <submittedName>
        <fullName evidence="10">Cation:proton antiporter</fullName>
    </submittedName>
</protein>
<evidence type="ECO:0000313" key="11">
    <source>
        <dbReference type="Proteomes" id="UP000823926"/>
    </source>
</evidence>
<dbReference type="GO" id="GO:1902600">
    <property type="term" value="P:proton transmembrane transport"/>
    <property type="evidence" value="ECO:0007669"/>
    <property type="project" value="InterPro"/>
</dbReference>
<feature type="transmembrane region" description="Helical" evidence="8">
    <location>
        <begin position="96"/>
        <end position="117"/>
    </location>
</feature>